<dbReference type="EMBL" id="KB822715">
    <property type="protein sequence ID" value="ETN44319.1"/>
    <property type="molecule type" value="Genomic_DNA"/>
</dbReference>
<feature type="domain" description="G" evidence="1">
    <location>
        <begin position="2"/>
        <end position="61"/>
    </location>
</feature>
<dbReference type="AlphaFoldDB" id="W2S8R5"/>
<dbReference type="InParanoid" id="W2S8R5"/>
<gene>
    <name evidence="2" type="ORF">HMPREF1541_10499</name>
</gene>
<dbReference type="OrthoDB" id="8954335at2759"/>
<accession>W2S8R5</accession>
<dbReference type="GO" id="GO:0005525">
    <property type="term" value="F:GTP binding"/>
    <property type="evidence" value="ECO:0007669"/>
    <property type="project" value="InterPro"/>
</dbReference>
<name>W2S8R5_CYPE1</name>
<dbReference type="HOGENOM" id="CLU_018003_0_1_1"/>
<protein>
    <recommendedName>
        <fullName evidence="1">G domain-containing protein</fullName>
    </recommendedName>
</protein>
<organism evidence="2 3">
    <name type="scientific">Cyphellophora europaea (strain CBS 101466)</name>
    <name type="common">Phialophora europaea</name>
    <dbReference type="NCBI Taxonomy" id="1220924"/>
    <lineage>
        <taxon>Eukaryota</taxon>
        <taxon>Fungi</taxon>
        <taxon>Dikarya</taxon>
        <taxon>Ascomycota</taxon>
        <taxon>Pezizomycotina</taxon>
        <taxon>Eurotiomycetes</taxon>
        <taxon>Chaetothyriomycetidae</taxon>
        <taxon>Chaetothyriales</taxon>
        <taxon>Cyphellophoraceae</taxon>
        <taxon>Cyphellophora</taxon>
    </lineage>
</organism>
<dbReference type="InterPro" id="IPR027417">
    <property type="entry name" value="P-loop_NTPase"/>
</dbReference>
<dbReference type="STRING" id="1220924.W2S8R5"/>
<dbReference type="InterPro" id="IPR006073">
    <property type="entry name" value="GTP-bd"/>
</dbReference>
<evidence type="ECO:0000259" key="1">
    <source>
        <dbReference type="Pfam" id="PF01926"/>
    </source>
</evidence>
<proteinExistence type="predicted"/>
<dbReference type="Pfam" id="PF01926">
    <property type="entry name" value="MMR_HSR1"/>
    <property type="match status" value="1"/>
</dbReference>
<dbReference type="eggNOG" id="ENOG502S5RV">
    <property type="taxonomic scope" value="Eukaryota"/>
</dbReference>
<dbReference type="RefSeq" id="XP_008713392.1">
    <property type="nucleotide sequence ID" value="XM_008715170.1"/>
</dbReference>
<keyword evidence="3" id="KW-1185">Reference proteome</keyword>
<dbReference type="VEuPathDB" id="FungiDB:HMPREF1541_10499"/>
<sequence length="232" mass="26436">MGGTGVGKSTFINVLAASSDGREKARVGHTLMSCTADVQIFPCTLQGRRFNLIDTPGFDDPRMSDVEILSRLVDYFRTRPIHGVIFLHRITDIRLSGSAIRTAQLIKHICGAEFFERVALVTGMWDVVRDKDREAAHRRLTELRNHDSFWRPFVTGRARSHSFSRRHRSTAEKVIKSFFDQQRKPGYRVQPLAVVSQIKALGTLAKTDAGLYLLRQHSRENNSDSRWSVQKR</sequence>
<evidence type="ECO:0000313" key="3">
    <source>
        <dbReference type="Proteomes" id="UP000030752"/>
    </source>
</evidence>
<dbReference type="SUPFAM" id="SSF52540">
    <property type="entry name" value="P-loop containing nucleoside triphosphate hydrolases"/>
    <property type="match status" value="1"/>
</dbReference>
<dbReference type="GeneID" id="19977838"/>
<reference evidence="2 3" key="1">
    <citation type="submission" date="2013-03" db="EMBL/GenBank/DDBJ databases">
        <title>The Genome Sequence of Phialophora europaea CBS 101466.</title>
        <authorList>
            <consortium name="The Broad Institute Genomics Platform"/>
            <person name="Cuomo C."/>
            <person name="de Hoog S."/>
            <person name="Gorbushina A."/>
            <person name="Walker B."/>
            <person name="Young S.K."/>
            <person name="Zeng Q."/>
            <person name="Gargeya S."/>
            <person name="Fitzgerald M."/>
            <person name="Haas B."/>
            <person name="Abouelleil A."/>
            <person name="Allen A.W."/>
            <person name="Alvarado L."/>
            <person name="Arachchi H.M."/>
            <person name="Berlin A.M."/>
            <person name="Chapman S.B."/>
            <person name="Gainer-Dewar J."/>
            <person name="Goldberg J."/>
            <person name="Griggs A."/>
            <person name="Gujja S."/>
            <person name="Hansen M."/>
            <person name="Howarth C."/>
            <person name="Imamovic A."/>
            <person name="Ireland A."/>
            <person name="Larimer J."/>
            <person name="McCowan C."/>
            <person name="Murphy C."/>
            <person name="Pearson M."/>
            <person name="Poon T.W."/>
            <person name="Priest M."/>
            <person name="Roberts A."/>
            <person name="Saif S."/>
            <person name="Shea T."/>
            <person name="Sisk P."/>
            <person name="Sykes S."/>
            <person name="Wortman J."/>
            <person name="Nusbaum C."/>
            <person name="Birren B."/>
        </authorList>
    </citation>
    <scope>NUCLEOTIDE SEQUENCE [LARGE SCALE GENOMIC DNA]</scope>
    <source>
        <strain evidence="2 3">CBS 101466</strain>
    </source>
</reference>
<dbReference type="Gene3D" id="3.40.50.300">
    <property type="entry name" value="P-loop containing nucleotide triphosphate hydrolases"/>
    <property type="match status" value="1"/>
</dbReference>
<dbReference type="CDD" id="cd00882">
    <property type="entry name" value="Ras_like_GTPase"/>
    <property type="match status" value="1"/>
</dbReference>
<evidence type="ECO:0000313" key="2">
    <source>
        <dbReference type="EMBL" id="ETN44319.1"/>
    </source>
</evidence>
<dbReference type="Proteomes" id="UP000030752">
    <property type="component" value="Unassembled WGS sequence"/>
</dbReference>